<dbReference type="EMBL" id="LAZR01000629">
    <property type="protein sequence ID" value="KKN62315.1"/>
    <property type="molecule type" value="Genomic_DNA"/>
</dbReference>
<reference evidence="1" key="1">
    <citation type="journal article" date="2015" name="Nature">
        <title>Complex archaea that bridge the gap between prokaryotes and eukaryotes.</title>
        <authorList>
            <person name="Spang A."/>
            <person name="Saw J.H."/>
            <person name="Jorgensen S.L."/>
            <person name="Zaremba-Niedzwiedzka K."/>
            <person name="Martijn J."/>
            <person name="Lind A.E."/>
            <person name="van Eijk R."/>
            <person name="Schleper C."/>
            <person name="Guy L."/>
            <person name="Ettema T.J."/>
        </authorList>
    </citation>
    <scope>NUCLEOTIDE SEQUENCE</scope>
</reference>
<name>A0A0F9S0P8_9ZZZZ</name>
<proteinExistence type="predicted"/>
<comment type="caution">
    <text evidence="1">The sequence shown here is derived from an EMBL/GenBank/DDBJ whole genome shotgun (WGS) entry which is preliminary data.</text>
</comment>
<sequence>MKKVLFIATICLTLLASCRETNKNKGVETQKIETTLSPEEMSQREDSLKMVREENRILDSIQQVESHGHAH</sequence>
<evidence type="ECO:0000313" key="1">
    <source>
        <dbReference type="EMBL" id="KKN62315.1"/>
    </source>
</evidence>
<gene>
    <name evidence="1" type="ORF">LCGC14_0513290</name>
</gene>
<dbReference type="PROSITE" id="PS51257">
    <property type="entry name" value="PROKAR_LIPOPROTEIN"/>
    <property type="match status" value="1"/>
</dbReference>
<organism evidence="1">
    <name type="scientific">marine sediment metagenome</name>
    <dbReference type="NCBI Taxonomy" id="412755"/>
    <lineage>
        <taxon>unclassified sequences</taxon>
        <taxon>metagenomes</taxon>
        <taxon>ecological metagenomes</taxon>
    </lineage>
</organism>
<dbReference type="AlphaFoldDB" id="A0A0F9S0P8"/>
<protein>
    <submittedName>
        <fullName evidence="1">Uncharacterized protein</fullName>
    </submittedName>
</protein>
<accession>A0A0F9S0P8</accession>